<organism evidence="3 4">
    <name type="scientific">Phyllosticta citribraziliensis</name>
    <dbReference type="NCBI Taxonomy" id="989973"/>
    <lineage>
        <taxon>Eukaryota</taxon>
        <taxon>Fungi</taxon>
        <taxon>Dikarya</taxon>
        <taxon>Ascomycota</taxon>
        <taxon>Pezizomycotina</taxon>
        <taxon>Dothideomycetes</taxon>
        <taxon>Dothideomycetes incertae sedis</taxon>
        <taxon>Botryosphaeriales</taxon>
        <taxon>Phyllostictaceae</taxon>
        <taxon>Phyllosticta</taxon>
    </lineage>
</organism>
<dbReference type="Pfam" id="PF04628">
    <property type="entry name" value="Sedlin_N"/>
    <property type="match status" value="1"/>
</dbReference>
<dbReference type="InterPro" id="IPR011012">
    <property type="entry name" value="Longin-like_dom_sf"/>
</dbReference>
<protein>
    <recommendedName>
        <fullName evidence="2">Trafficking protein particle complex subunit 2-like protein</fullName>
    </recommendedName>
</protein>
<dbReference type="GeneID" id="92034306"/>
<dbReference type="CDD" id="cd14854">
    <property type="entry name" value="TRAPPC2L"/>
    <property type="match status" value="1"/>
</dbReference>
<reference evidence="3 4" key="1">
    <citation type="submission" date="2024-04" db="EMBL/GenBank/DDBJ databases">
        <title>Phyllosticta paracitricarpa is synonymous to the EU quarantine fungus P. citricarpa based on phylogenomic analyses.</title>
        <authorList>
            <consortium name="Lawrence Berkeley National Laboratory"/>
            <person name="Van ingen-buijs V.A."/>
            <person name="Van westerhoven A.C."/>
            <person name="Haridas S."/>
            <person name="Skiadas P."/>
            <person name="Martin F."/>
            <person name="Groenewald J.Z."/>
            <person name="Crous P.W."/>
            <person name="Seidl M.F."/>
        </authorList>
    </citation>
    <scope>NUCLEOTIDE SEQUENCE [LARGE SCALE GENOMIC DNA]</scope>
    <source>
        <strain evidence="3 4">CPC 17464</strain>
    </source>
</reference>
<dbReference type="PANTHER" id="PTHR12403">
    <property type="entry name" value="TRAFFICKING PROTEIN PARTICLE COMPLEX SUBUNIT 2"/>
    <property type="match status" value="1"/>
</dbReference>
<accession>A0ABR1LAP3</accession>
<evidence type="ECO:0000313" key="4">
    <source>
        <dbReference type="Proteomes" id="UP001360953"/>
    </source>
</evidence>
<evidence type="ECO:0000256" key="2">
    <source>
        <dbReference type="ARBA" id="ARBA00024408"/>
    </source>
</evidence>
<evidence type="ECO:0000313" key="3">
    <source>
        <dbReference type="EMBL" id="KAK7532302.1"/>
    </source>
</evidence>
<dbReference type="EMBL" id="JBBPEH010000011">
    <property type="protein sequence ID" value="KAK7532302.1"/>
    <property type="molecule type" value="Genomic_DNA"/>
</dbReference>
<sequence>MAARVPAVACVGIIGKHNNPLHISLFPPDARDALEFSFLLSSSLDVFEARLPHKTAEQDFGLLQAVDERLAMYGWMTNTGVKFVIVVDMEGRLATTNDPKTSIVGLRDADLKPAFKALQSAYIGLLRNPFYDPDQHSPLTANAEQNVGSTQITSRWFINEVKRIGEAWAPGVTSI</sequence>
<dbReference type="Gene3D" id="3.30.450.70">
    <property type="match status" value="1"/>
</dbReference>
<name>A0ABR1LAP3_9PEZI</name>
<dbReference type="RefSeq" id="XP_066651970.1">
    <property type="nucleotide sequence ID" value="XM_066801400.1"/>
</dbReference>
<proteinExistence type="inferred from homology"/>
<dbReference type="Proteomes" id="UP001360953">
    <property type="component" value="Unassembled WGS sequence"/>
</dbReference>
<comment type="similarity">
    <text evidence="1">Belongs to the TRAPP small subunits family. Sedlin subfamily.</text>
</comment>
<dbReference type="SUPFAM" id="SSF64356">
    <property type="entry name" value="SNARE-like"/>
    <property type="match status" value="1"/>
</dbReference>
<dbReference type="InterPro" id="IPR044760">
    <property type="entry name" value="TRAPPC2L"/>
</dbReference>
<comment type="caution">
    <text evidence="3">The sequence shown here is derived from an EMBL/GenBank/DDBJ whole genome shotgun (WGS) entry which is preliminary data.</text>
</comment>
<dbReference type="InterPro" id="IPR006722">
    <property type="entry name" value="Sedlin"/>
</dbReference>
<keyword evidence="4" id="KW-1185">Reference proteome</keyword>
<gene>
    <name evidence="3" type="ORF">J3D65DRAFT_636400</name>
</gene>
<evidence type="ECO:0000256" key="1">
    <source>
        <dbReference type="ARBA" id="ARBA00006626"/>
    </source>
</evidence>